<feature type="chain" id="PRO_5019291904" evidence="1">
    <location>
        <begin position="34"/>
        <end position="674"/>
    </location>
</feature>
<reference evidence="2 3" key="1">
    <citation type="submission" date="2018-09" db="EMBL/GenBank/DDBJ databases">
        <authorList>
            <person name="Zhu H."/>
        </authorList>
    </citation>
    <scope>NUCLEOTIDE SEQUENCE [LARGE SCALE GENOMIC DNA]</scope>
    <source>
        <strain evidence="2 3">K2W22B-5</strain>
    </source>
</reference>
<dbReference type="OrthoDB" id="620210at2"/>
<keyword evidence="1" id="KW-0732">Signal</keyword>
<proteinExistence type="predicted"/>
<name>A0A418VMA9_9PROT</name>
<protein>
    <submittedName>
        <fullName evidence="2">Uncharacterized protein</fullName>
    </submittedName>
</protein>
<comment type="caution">
    <text evidence="2">The sequence shown here is derived from an EMBL/GenBank/DDBJ whole genome shotgun (WGS) entry which is preliminary data.</text>
</comment>
<evidence type="ECO:0000313" key="3">
    <source>
        <dbReference type="Proteomes" id="UP000283458"/>
    </source>
</evidence>
<organism evidence="2 3">
    <name type="scientific">Azospirillum cavernae</name>
    <dbReference type="NCBI Taxonomy" id="2320860"/>
    <lineage>
        <taxon>Bacteria</taxon>
        <taxon>Pseudomonadati</taxon>
        <taxon>Pseudomonadota</taxon>
        <taxon>Alphaproteobacteria</taxon>
        <taxon>Rhodospirillales</taxon>
        <taxon>Azospirillaceae</taxon>
        <taxon>Azospirillum</taxon>
    </lineage>
</organism>
<feature type="signal peptide" evidence="1">
    <location>
        <begin position="1"/>
        <end position="33"/>
    </location>
</feature>
<sequence>MLSTAARSSRSSLRQRLLTVAACAALLVGGSSAADAQTTSTAPRAPTVHHRQPPKTFVFDETKPTCWDGDPAGPAILSALTNGDAGFLSLAREQPEEAFRCSSLFPSEAATAILREAALATPFDAIGAIEQLSLRPGGMTIIGRALTPTLLARSLDTGMIFYETRHELHKLMPPENLLALEMQARKALTVAFAKEPSAFSAKIGALLDDMTEESGRDRFRIVNGLPVEVLFELIARIGPQLYTSSFDGILDILTLKLKQERRTFFDLARDPAASALWGDFFIAVVTSGRGDTLFGPMAGNARDLARGSVRSLLAQETRIDAPIVAGALADAMDTKSDEIRAALEDELADHHRDARSPIVKATTGLAGGIHAGRMGTRPTTAAFAAERFADRYPPAPAPVLSEDRLFKNGVNVQRMTFYNDADGKSSFSGFIKSHRAAGWAIEEYLGFVVVSSPEKAGRRIIIVADTPDGGENGRMAVQLWLRHANLVPSVVVHRGHSYHEEETMPEISTNTAFVFWGSCGGQLRLRATLEQAPDALVLATQNIGTALVNQALLRTIEDRLLADGTINWTKVWADAQAKIRDRRFSAYSRPDQNSTLIALRGWRLQTEGKTKLLNAAKPEVNVPKVVAVAPVVASGPAPSPIAPTAWTAPPPPRLRVNTSTATLADSDRLAQIVR</sequence>
<keyword evidence="3" id="KW-1185">Reference proteome</keyword>
<accession>A0A418VMA9</accession>
<dbReference type="EMBL" id="QYUL01000005">
    <property type="protein sequence ID" value="RJF77326.1"/>
    <property type="molecule type" value="Genomic_DNA"/>
</dbReference>
<gene>
    <name evidence="2" type="ORF">D3877_26320</name>
</gene>
<evidence type="ECO:0000256" key="1">
    <source>
        <dbReference type="SAM" id="SignalP"/>
    </source>
</evidence>
<dbReference type="AlphaFoldDB" id="A0A418VMA9"/>
<dbReference type="Proteomes" id="UP000283458">
    <property type="component" value="Unassembled WGS sequence"/>
</dbReference>
<dbReference type="RefSeq" id="WP_119833766.1">
    <property type="nucleotide sequence ID" value="NZ_QYUL01000005.1"/>
</dbReference>
<evidence type="ECO:0000313" key="2">
    <source>
        <dbReference type="EMBL" id="RJF77326.1"/>
    </source>
</evidence>